<comment type="subcellular location">
    <subcellularLocation>
        <location evidence="1">Cell membrane</location>
        <topology evidence="1">Multi-pass membrane protein</topology>
    </subcellularLocation>
</comment>
<dbReference type="PANTHER" id="PTHR30506">
    <property type="entry name" value="INNER MEMBRANE PROTEIN"/>
    <property type="match status" value="1"/>
</dbReference>
<feature type="transmembrane region" description="Helical" evidence="8">
    <location>
        <begin position="148"/>
        <end position="166"/>
    </location>
</feature>
<feature type="domain" description="Glycine transporter" evidence="9">
    <location>
        <begin position="5"/>
        <end position="75"/>
    </location>
</feature>
<feature type="transmembrane region" description="Helical" evidence="8">
    <location>
        <begin position="173"/>
        <end position="192"/>
    </location>
</feature>
<evidence type="ECO:0000313" key="10">
    <source>
        <dbReference type="EMBL" id="TLD84135.1"/>
    </source>
</evidence>
<feature type="transmembrane region" description="Helical" evidence="8">
    <location>
        <begin position="113"/>
        <end position="136"/>
    </location>
</feature>
<organism evidence="10 11">
    <name type="scientific">Helicobacter trogontum</name>
    <dbReference type="NCBI Taxonomy" id="50960"/>
    <lineage>
        <taxon>Bacteria</taxon>
        <taxon>Pseudomonadati</taxon>
        <taxon>Campylobacterota</taxon>
        <taxon>Epsilonproteobacteria</taxon>
        <taxon>Campylobacterales</taxon>
        <taxon>Helicobacteraceae</taxon>
        <taxon>Helicobacter</taxon>
    </lineage>
</organism>
<dbReference type="RefSeq" id="WP_034346792.1">
    <property type="nucleotide sequence ID" value="NZ_FZNG01000027.1"/>
</dbReference>
<protein>
    <submittedName>
        <fullName evidence="10">Trimeric intracellular cation channel family protein</fullName>
    </submittedName>
</protein>
<feature type="compositionally biased region" description="Polar residues" evidence="7">
    <location>
        <begin position="240"/>
        <end position="253"/>
    </location>
</feature>
<feature type="transmembrane region" description="Helical" evidence="8">
    <location>
        <begin position="31"/>
        <end position="51"/>
    </location>
</feature>
<evidence type="ECO:0000256" key="7">
    <source>
        <dbReference type="SAM" id="MobiDB-lite"/>
    </source>
</evidence>
<dbReference type="EMBL" id="JRPL02000004">
    <property type="protein sequence ID" value="TLD84135.1"/>
    <property type="molecule type" value="Genomic_DNA"/>
</dbReference>
<keyword evidence="5 8" id="KW-1133">Transmembrane helix</keyword>
<dbReference type="GO" id="GO:0005886">
    <property type="term" value="C:plasma membrane"/>
    <property type="evidence" value="ECO:0007669"/>
    <property type="project" value="UniProtKB-SubCell"/>
</dbReference>
<comment type="similarity">
    <text evidence="2">Belongs to the UPF0126 family.</text>
</comment>
<keyword evidence="6 8" id="KW-0472">Membrane</keyword>
<dbReference type="OrthoDB" id="9791874at2"/>
<name>A0A4U8SDE0_9HELI</name>
<feature type="transmembrane region" description="Helical" evidence="8">
    <location>
        <begin position="88"/>
        <end position="106"/>
    </location>
</feature>
<feature type="region of interest" description="Disordered" evidence="7">
    <location>
        <begin position="231"/>
        <end position="253"/>
    </location>
</feature>
<evidence type="ECO:0000256" key="2">
    <source>
        <dbReference type="ARBA" id="ARBA00008193"/>
    </source>
</evidence>
<evidence type="ECO:0000256" key="5">
    <source>
        <dbReference type="ARBA" id="ARBA00022989"/>
    </source>
</evidence>
<proteinExistence type="inferred from homology"/>
<accession>A0A4U8SDE0</accession>
<evidence type="ECO:0000256" key="4">
    <source>
        <dbReference type="ARBA" id="ARBA00022692"/>
    </source>
</evidence>
<evidence type="ECO:0000259" key="9">
    <source>
        <dbReference type="Pfam" id="PF03458"/>
    </source>
</evidence>
<sequence length="253" mass="28303">MILQILYIIAIVSESITGALAAGKYRMDLFGVLLISLVTAIGGGTIRDILFDMHPMTWVKHPEYVIILCFFSMLTTRIPYFFANISRFFLLLDAIGLIAFSIIGVNKALEHDFGFVICVIAGVVTGISGGILRDILCNKIPLVFQKELYASVSIVACVLYYCLYSYTSIPNDVAVIITLIFGFSFRMIALHYELSLPVFSFDETNLPHDKQKDTEGICKQKPLLKNAVLKDSDEPKKENVAQQDTQLNTKEDR</sequence>
<reference evidence="10 11" key="1">
    <citation type="journal article" date="2014" name="Genome Announc.">
        <title>Draft genome sequences of eight enterohepatic helicobacter species isolated from both laboratory and wild rodents.</title>
        <authorList>
            <person name="Sheh A."/>
            <person name="Shen Z."/>
            <person name="Fox J.G."/>
        </authorList>
    </citation>
    <scope>NUCLEOTIDE SEQUENCE [LARGE SCALE GENOMIC DNA]</scope>
    <source>
        <strain evidence="10 11">ATCC 700114</strain>
    </source>
</reference>
<evidence type="ECO:0000313" key="11">
    <source>
        <dbReference type="Proteomes" id="UP000029878"/>
    </source>
</evidence>
<dbReference type="InterPro" id="IPR005115">
    <property type="entry name" value="Gly_transporter"/>
</dbReference>
<evidence type="ECO:0000256" key="1">
    <source>
        <dbReference type="ARBA" id="ARBA00004651"/>
    </source>
</evidence>
<comment type="caution">
    <text evidence="10">The sequence shown here is derived from an EMBL/GenBank/DDBJ whole genome shotgun (WGS) entry which is preliminary data.</text>
</comment>
<evidence type="ECO:0000256" key="3">
    <source>
        <dbReference type="ARBA" id="ARBA00022475"/>
    </source>
</evidence>
<dbReference type="AlphaFoldDB" id="A0A4U8SDE0"/>
<dbReference type="Pfam" id="PF03458">
    <property type="entry name" value="Gly_transporter"/>
    <property type="match status" value="2"/>
</dbReference>
<feature type="domain" description="Glycine transporter" evidence="9">
    <location>
        <begin position="91"/>
        <end position="164"/>
    </location>
</feature>
<keyword evidence="3" id="KW-1003">Cell membrane</keyword>
<evidence type="ECO:0000256" key="8">
    <source>
        <dbReference type="SAM" id="Phobius"/>
    </source>
</evidence>
<keyword evidence="4 8" id="KW-0812">Transmembrane</keyword>
<gene>
    <name evidence="10" type="ORF">LS81_002715</name>
</gene>
<feature type="transmembrane region" description="Helical" evidence="8">
    <location>
        <begin position="63"/>
        <end position="82"/>
    </location>
</feature>
<dbReference type="Proteomes" id="UP000029878">
    <property type="component" value="Unassembled WGS sequence"/>
</dbReference>
<dbReference type="PANTHER" id="PTHR30506:SF3">
    <property type="entry name" value="UPF0126 INNER MEMBRANE PROTEIN YADS-RELATED"/>
    <property type="match status" value="1"/>
</dbReference>
<evidence type="ECO:0000256" key="6">
    <source>
        <dbReference type="ARBA" id="ARBA00023136"/>
    </source>
</evidence>